<dbReference type="EMBL" id="QYUJ01000010">
    <property type="protein sequence ID" value="RJF74479.1"/>
    <property type="molecule type" value="Genomic_DNA"/>
</dbReference>
<sequence length="240" mass="25912">MTAFYPVLNTPTTVYTVQAGCGFLSSSYYDAEGAVHPAEDYNAVTGADTDLGDPVVAADDGTVIEAGWHGYIGGGVHIRHADGNTSGYWHLRDIHVRKGDVVRGGDLIGQIGKGGKGEKSPMKAHLHFYVLKAGVNLPLFYWPSSHEKNRARAEAFVRDKYHLPSEWLKARGAKRTLADLQAQRGTPTRVLVNDVEVTGQLVQRPANGVTIDARTSTVRVYANEKGGNPEISVPALPPQP</sequence>
<evidence type="ECO:0000259" key="1">
    <source>
        <dbReference type="Pfam" id="PF01551"/>
    </source>
</evidence>
<organism evidence="2 3">
    <name type="scientific">Deinococcus cavernae</name>
    <dbReference type="NCBI Taxonomy" id="2320857"/>
    <lineage>
        <taxon>Bacteria</taxon>
        <taxon>Thermotogati</taxon>
        <taxon>Deinococcota</taxon>
        <taxon>Deinococci</taxon>
        <taxon>Deinococcales</taxon>
        <taxon>Deinococcaceae</taxon>
        <taxon>Deinococcus</taxon>
    </lineage>
</organism>
<dbReference type="PANTHER" id="PTHR21666">
    <property type="entry name" value="PEPTIDASE-RELATED"/>
    <property type="match status" value="1"/>
</dbReference>
<dbReference type="SUPFAM" id="SSF51261">
    <property type="entry name" value="Duplicated hybrid motif"/>
    <property type="match status" value="1"/>
</dbReference>
<gene>
    <name evidence="2" type="ORF">D3875_04150</name>
</gene>
<name>A0A418VEF4_9DEIO</name>
<dbReference type="RefSeq" id="WP_119761441.1">
    <property type="nucleotide sequence ID" value="NZ_QYUJ01000010.1"/>
</dbReference>
<dbReference type="Proteomes" id="UP000286287">
    <property type="component" value="Unassembled WGS sequence"/>
</dbReference>
<dbReference type="InterPro" id="IPR016047">
    <property type="entry name" value="M23ase_b-sheet_dom"/>
</dbReference>
<proteinExistence type="predicted"/>
<keyword evidence="3" id="KW-1185">Reference proteome</keyword>
<accession>A0A418VEF4</accession>
<dbReference type="Pfam" id="PF01551">
    <property type="entry name" value="Peptidase_M23"/>
    <property type="match status" value="1"/>
</dbReference>
<dbReference type="InterPro" id="IPR050570">
    <property type="entry name" value="Cell_wall_metabolism_enzyme"/>
</dbReference>
<dbReference type="Gene3D" id="2.70.70.10">
    <property type="entry name" value="Glucose Permease (Domain IIA)"/>
    <property type="match status" value="1"/>
</dbReference>
<feature type="domain" description="M23ase beta-sheet core" evidence="1">
    <location>
        <begin position="50"/>
        <end position="135"/>
    </location>
</feature>
<dbReference type="GO" id="GO:0004222">
    <property type="term" value="F:metalloendopeptidase activity"/>
    <property type="evidence" value="ECO:0007669"/>
    <property type="project" value="TreeGrafter"/>
</dbReference>
<dbReference type="OrthoDB" id="64493at2"/>
<reference evidence="2 3" key="1">
    <citation type="submission" date="2018-09" db="EMBL/GenBank/DDBJ databases">
        <authorList>
            <person name="Zhu H."/>
        </authorList>
    </citation>
    <scope>NUCLEOTIDE SEQUENCE [LARGE SCALE GENOMIC DNA]</scope>
    <source>
        <strain evidence="2 3">K2S05-167</strain>
    </source>
</reference>
<dbReference type="AlphaFoldDB" id="A0A418VEF4"/>
<evidence type="ECO:0000313" key="3">
    <source>
        <dbReference type="Proteomes" id="UP000286287"/>
    </source>
</evidence>
<dbReference type="InterPro" id="IPR011055">
    <property type="entry name" value="Dup_hybrid_motif"/>
</dbReference>
<dbReference type="PANTHER" id="PTHR21666:SF270">
    <property type="entry name" value="MUREIN HYDROLASE ACTIVATOR ENVC"/>
    <property type="match status" value="1"/>
</dbReference>
<evidence type="ECO:0000313" key="2">
    <source>
        <dbReference type="EMBL" id="RJF74479.1"/>
    </source>
</evidence>
<comment type="caution">
    <text evidence="2">The sequence shown here is derived from an EMBL/GenBank/DDBJ whole genome shotgun (WGS) entry which is preliminary data.</text>
</comment>
<dbReference type="CDD" id="cd12797">
    <property type="entry name" value="M23_peptidase"/>
    <property type="match status" value="1"/>
</dbReference>
<protein>
    <submittedName>
        <fullName evidence="2">M23 family metallopeptidase</fullName>
    </submittedName>
</protein>